<evidence type="ECO:0000313" key="2">
    <source>
        <dbReference type="Proteomes" id="UP000184526"/>
    </source>
</evidence>
<reference evidence="1 2" key="1">
    <citation type="submission" date="2016-11" db="EMBL/GenBank/DDBJ databases">
        <authorList>
            <person name="Jaros S."/>
            <person name="Januszkiewicz K."/>
            <person name="Wedrychowicz H."/>
        </authorList>
    </citation>
    <scope>NUCLEOTIDE SEQUENCE [LARGE SCALE GENOMIC DNA]</scope>
    <source>
        <strain evidence="1 2">DSM 3089</strain>
    </source>
</reference>
<sequence length="120" mass="13802">MIEVSHLNEKEKLKALPHEVQETIEGILQILDTEYGANRNKYEDDGGYVVVVEKIEDFKEIMDKAYIDCNEVIEEYVDNIVCSNGEVYTNSLIICNNDYAVPLIIPIELTPQNLKDYMID</sequence>
<dbReference type="EMBL" id="FQXP01000003">
    <property type="protein sequence ID" value="SHH32384.1"/>
    <property type="molecule type" value="Genomic_DNA"/>
</dbReference>
<evidence type="ECO:0000313" key="1">
    <source>
        <dbReference type="EMBL" id="SHH32384.1"/>
    </source>
</evidence>
<name>A0A1M5S1Q4_9CLOT</name>
<protein>
    <submittedName>
        <fullName evidence="1">Uncharacterized protein</fullName>
    </submittedName>
</protein>
<dbReference type="RefSeq" id="WP_178138920.1">
    <property type="nucleotide sequence ID" value="NZ_FQXP01000003.1"/>
</dbReference>
<dbReference type="STRING" id="1121306.SAMN02745196_00008"/>
<accession>A0A1M5S1Q4</accession>
<dbReference type="AlphaFoldDB" id="A0A1M5S1Q4"/>
<keyword evidence="2" id="KW-1185">Reference proteome</keyword>
<gene>
    <name evidence="1" type="ORF">SAMN02745196_00008</name>
</gene>
<dbReference type="Proteomes" id="UP000184526">
    <property type="component" value="Unassembled WGS sequence"/>
</dbReference>
<organism evidence="1 2">
    <name type="scientific">Clostridium collagenovorans DSM 3089</name>
    <dbReference type="NCBI Taxonomy" id="1121306"/>
    <lineage>
        <taxon>Bacteria</taxon>
        <taxon>Bacillati</taxon>
        <taxon>Bacillota</taxon>
        <taxon>Clostridia</taxon>
        <taxon>Eubacteriales</taxon>
        <taxon>Clostridiaceae</taxon>
        <taxon>Clostridium</taxon>
    </lineage>
</organism>
<proteinExistence type="predicted"/>